<keyword evidence="2" id="KW-1185">Reference proteome</keyword>
<reference evidence="2" key="1">
    <citation type="journal article" date="2019" name="Int. J. Syst. Evol. Microbiol.">
        <title>The Global Catalogue of Microorganisms (GCM) 10K type strain sequencing project: providing services to taxonomists for standard genome sequencing and annotation.</title>
        <authorList>
            <consortium name="The Broad Institute Genomics Platform"/>
            <consortium name="The Broad Institute Genome Sequencing Center for Infectious Disease"/>
            <person name="Wu L."/>
            <person name="Ma J."/>
        </authorList>
    </citation>
    <scope>NUCLEOTIDE SEQUENCE [LARGE SCALE GENOMIC DNA]</scope>
    <source>
        <strain evidence="2">CGMCC 4.7246</strain>
    </source>
</reference>
<evidence type="ECO:0000313" key="1">
    <source>
        <dbReference type="EMBL" id="MFC6090715.1"/>
    </source>
</evidence>
<accession>A0ABW1P533</accession>
<evidence type="ECO:0000313" key="2">
    <source>
        <dbReference type="Proteomes" id="UP001596220"/>
    </source>
</evidence>
<gene>
    <name evidence="1" type="ORF">ACFP3R_15650</name>
</gene>
<dbReference type="EMBL" id="JBHSQO010000013">
    <property type="protein sequence ID" value="MFC6090715.1"/>
    <property type="molecule type" value="Genomic_DNA"/>
</dbReference>
<dbReference type="Proteomes" id="UP001596220">
    <property type="component" value="Unassembled WGS sequence"/>
</dbReference>
<sequence length="393" mass="44138">MNGTSTDSYRDLASTLSPPAVQQYLAANEWELETSQPDVKEIWRLPGERGPRGRILLPLATDYVDFDRRFHDTLHALATIYDWDLGELAEHITSTRADLFYVRLDQEMLDGTIPFRQAEHTLEALFRMLKAAATTADDPTHSHRGRRSSTVTDFLEDDVRLGHTKRGSFVFTVVTRLGDPVPKHGDDTPVSPFPRRVMETLATGLNTSRDLALSGDASVIDEASQHGLSANLVESLLELTQVETLRELDLSFDWAAAEPPPRVPTSRIVVDRQAMAGLPRVRERLVRRESPPRMETLVGRVRSLTREEQGVDQEEATIVLAAEVDGRVRKVHIPLPEEDYTWAIFAHTNKLPLIVTGSLVFERGAWRLSDPITVDVAYLRNHRTEGDDPARQG</sequence>
<dbReference type="RefSeq" id="WP_380636880.1">
    <property type="nucleotide sequence ID" value="NZ_JBHSQO010000013.1"/>
</dbReference>
<protein>
    <submittedName>
        <fullName evidence="1">Uncharacterized protein</fullName>
    </submittedName>
</protein>
<proteinExistence type="predicted"/>
<comment type="caution">
    <text evidence="1">The sequence shown here is derived from an EMBL/GenBank/DDBJ whole genome shotgun (WGS) entry which is preliminary data.</text>
</comment>
<organism evidence="1 2">
    <name type="scientific">Saccharothrix lopnurensis</name>
    <dbReference type="NCBI Taxonomy" id="1670621"/>
    <lineage>
        <taxon>Bacteria</taxon>
        <taxon>Bacillati</taxon>
        <taxon>Actinomycetota</taxon>
        <taxon>Actinomycetes</taxon>
        <taxon>Pseudonocardiales</taxon>
        <taxon>Pseudonocardiaceae</taxon>
        <taxon>Saccharothrix</taxon>
    </lineage>
</organism>
<name>A0ABW1P533_9PSEU</name>